<feature type="domain" description="PspA-associated" evidence="1">
    <location>
        <begin position="1"/>
        <end position="87"/>
    </location>
</feature>
<dbReference type="RefSeq" id="WP_270057704.1">
    <property type="nucleotide sequence ID" value="NZ_CP115149.1"/>
</dbReference>
<protein>
    <recommendedName>
        <fullName evidence="1">PspA-associated domain-containing protein</fullName>
    </recommendedName>
</protein>
<sequence>MGRGQWRLDDALVDELNRIDAALDDDITRGDATEFRAHLEAMHRLIEERGEPLPADELVPSDAFVPPADCSLEELRKLMDPDGLIPGGPPEVAADGR</sequence>
<organism evidence="2 3">
    <name type="scientific">Tepidiforma flava</name>
    <dbReference type="NCBI Taxonomy" id="3004094"/>
    <lineage>
        <taxon>Bacteria</taxon>
        <taxon>Bacillati</taxon>
        <taxon>Chloroflexota</taxon>
        <taxon>Tepidiformia</taxon>
        <taxon>Tepidiformales</taxon>
        <taxon>Tepidiformaceae</taxon>
        <taxon>Tepidiforma</taxon>
    </lineage>
</organism>
<dbReference type="Pfam" id="PF22743">
    <property type="entry name" value="PspAA"/>
    <property type="match status" value="1"/>
</dbReference>
<evidence type="ECO:0000259" key="1">
    <source>
        <dbReference type="Pfam" id="PF22743"/>
    </source>
</evidence>
<dbReference type="EMBL" id="CP115149">
    <property type="protein sequence ID" value="WBL37191.1"/>
    <property type="molecule type" value="Genomic_DNA"/>
</dbReference>
<keyword evidence="3" id="KW-1185">Reference proteome</keyword>
<gene>
    <name evidence="2" type="ORF">O0235_06390</name>
</gene>
<proteinExistence type="predicted"/>
<evidence type="ECO:0000313" key="2">
    <source>
        <dbReference type="EMBL" id="WBL37191.1"/>
    </source>
</evidence>
<name>A0ABY7M9I0_9CHLR</name>
<evidence type="ECO:0000313" key="3">
    <source>
        <dbReference type="Proteomes" id="UP001212803"/>
    </source>
</evidence>
<dbReference type="InterPro" id="IPR054437">
    <property type="entry name" value="PspA-assoc_dom"/>
</dbReference>
<accession>A0ABY7M9I0</accession>
<reference evidence="2 3" key="1">
    <citation type="journal article" date="2023" name="ISME J.">
        <title>Thermophilic Dehalococcoidia with unusual traits shed light on an unexpected past.</title>
        <authorList>
            <person name="Palmer M."/>
            <person name="Covington J.K."/>
            <person name="Zhou E.M."/>
            <person name="Thomas S.C."/>
            <person name="Habib N."/>
            <person name="Seymour C.O."/>
            <person name="Lai D."/>
            <person name="Johnston J."/>
            <person name="Hashimi A."/>
            <person name="Jiao J.Y."/>
            <person name="Muok A.R."/>
            <person name="Liu L."/>
            <person name="Xian W.D."/>
            <person name="Zhi X.Y."/>
            <person name="Li M.M."/>
            <person name="Silva L.P."/>
            <person name="Bowen B.P."/>
            <person name="Louie K."/>
            <person name="Briegel A."/>
            <person name="Pett-Ridge J."/>
            <person name="Weber P.K."/>
            <person name="Tocheva E.I."/>
            <person name="Woyke T."/>
            <person name="Northen T.R."/>
            <person name="Mayali X."/>
            <person name="Li W.J."/>
            <person name="Hedlund B.P."/>
        </authorList>
    </citation>
    <scope>NUCLEOTIDE SEQUENCE [LARGE SCALE GENOMIC DNA]</scope>
    <source>
        <strain evidence="2 3">YIM 72310</strain>
    </source>
</reference>
<dbReference type="Proteomes" id="UP001212803">
    <property type="component" value="Chromosome"/>
</dbReference>